<dbReference type="EMBL" id="JXJN01026045">
    <property type="status" value="NOT_ANNOTATED_CDS"/>
    <property type="molecule type" value="Genomic_DNA"/>
</dbReference>
<evidence type="ECO:0000313" key="2">
    <source>
        <dbReference type="Proteomes" id="UP000092460"/>
    </source>
</evidence>
<name>A0A1B0C5K1_9MUSC</name>
<accession>A0A1B0C5K1</accession>
<dbReference type="AlphaFoldDB" id="A0A1B0C5K1"/>
<dbReference type="Proteomes" id="UP000092460">
    <property type="component" value="Unassembled WGS sequence"/>
</dbReference>
<sequence>MARLCSFSIIVGISVLSKSWIGSLSKSSQSSLCTNGAFEAKLGVEICISLTSMVFSMTVSEDFCNSDRLKLSDSRLISTTVAATVGVSHFPDNTAVSDKGSSAL</sequence>
<evidence type="ECO:0000313" key="1">
    <source>
        <dbReference type="EnsemblMetazoa" id="GPPI049741-PA"/>
    </source>
</evidence>
<proteinExistence type="predicted"/>
<dbReference type="VEuPathDB" id="VectorBase:GPPI049741"/>
<organism evidence="1 2">
    <name type="scientific">Glossina palpalis gambiensis</name>
    <dbReference type="NCBI Taxonomy" id="67801"/>
    <lineage>
        <taxon>Eukaryota</taxon>
        <taxon>Metazoa</taxon>
        <taxon>Ecdysozoa</taxon>
        <taxon>Arthropoda</taxon>
        <taxon>Hexapoda</taxon>
        <taxon>Insecta</taxon>
        <taxon>Pterygota</taxon>
        <taxon>Neoptera</taxon>
        <taxon>Endopterygota</taxon>
        <taxon>Diptera</taxon>
        <taxon>Brachycera</taxon>
        <taxon>Muscomorpha</taxon>
        <taxon>Hippoboscoidea</taxon>
        <taxon>Glossinidae</taxon>
        <taxon>Glossina</taxon>
    </lineage>
</organism>
<dbReference type="EnsemblMetazoa" id="GPPI049741-RA">
    <property type="protein sequence ID" value="GPPI049741-PA"/>
    <property type="gene ID" value="GPPI049741"/>
</dbReference>
<reference evidence="1" key="2">
    <citation type="submission" date="2020-05" db="UniProtKB">
        <authorList>
            <consortium name="EnsemblMetazoa"/>
        </authorList>
    </citation>
    <scope>IDENTIFICATION</scope>
    <source>
        <strain evidence="1">IAEA</strain>
    </source>
</reference>
<reference evidence="2" key="1">
    <citation type="submission" date="2015-01" db="EMBL/GenBank/DDBJ databases">
        <authorList>
            <person name="Aksoy S."/>
            <person name="Warren W."/>
            <person name="Wilson R.K."/>
        </authorList>
    </citation>
    <scope>NUCLEOTIDE SEQUENCE [LARGE SCALE GENOMIC DNA]</scope>
    <source>
        <strain evidence="2">IAEA</strain>
    </source>
</reference>
<protein>
    <submittedName>
        <fullName evidence="1">Uncharacterized protein</fullName>
    </submittedName>
</protein>
<keyword evidence="2" id="KW-1185">Reference proteome</keyword>